<dbReference type="InterPro" id="IPR034030">
    <property type="entry name" value="ZnMc_salivary_gland_MPs"/>
</dbReference>
<evidence type="ECO:0000259" key="6">
    <source>
        <dbReference type="PROSITE" id="PS50215"/>
    </source>
</evidence>
<evidence type="ECO:0000256" key="2">
    <source>
        <dbReference type="ARBA" id="ARBA00022801"/>
    </source>
</evidence>
<evidence type="ECO:0000256" key="3">
    <source>
        <dbReference type="ARBA" id="ARBA00022833"/>
    </source>
</evidence>
<keyword evidence="2" id="KW-0378">Hydrolase</keyword>
<evidence type="ECO:0000313" key="7">
    <source>
        <dbReference type="EMBL" id="KAK8768444.1"/>
    </source>
</evidence>
<dbReference type="SUPFAM" id="SSF55486">
    <property type="entry name" value="Metalloproteases ('zincins'), catalytic domain"/>
    <property type="match status" value="1"/>
</dbReference>
<dbReference type="Gene3D" id="3.40.390.10">
    <property type="entry name" value="Collagenase (Catalytic Domain)"/>
    <property type="match status" value="1"/>
</dbReference>
<dbReference type="CDD" id="cd04272">
    <property type="entry name" value="ZnMc_salivary_gland_MPs"/>
    <property type="match status" value="1"/>
</dbReference>
<dbReference type="AlphaFoldDB" id="A0AAQ4E154"/>
<proteinExistence type="predicted"/>
<feature type="non-terminal residue" evidence="7">
    <location>
        <position position="381"/>
    </location>
</feature>
<keyword evidence="8" id="KW-1185">Reference proteome</keyword>
<keyword evidence="3 5" id="KW-0862">Zinc</keyword>
<keyword evidence="1" id="KW-0645">Protease</keyword>
<dbReference type="InterPro" id="IPR001590">
    <property type="entry name" value="Peptidase_M12B"/>
</dbReference>
<feature type="binding site" evidence="5">
    <location>
        <position position="280"/>
    </location>
    <ligand>
        <name>Zn(2+)</name>
        <dbReference type="ChEBI" id="CHEBI:29105"/>
        <note>catalytic</note>
    </ligand>
</feature>
<feature type="binding site" evidence="5">
    <location>
        <position position="276"/>
    </location>
    <ligand>
        <name>Zn(2+)</name>
        <dbReference type="ChEBI" id="CHEBI:29105"/>
        <note>catalytic</note>
    </ligand>
</feature>
<gene>
    <name evidence="7" type="ORF">V5799_015091</name>
</gene>
<name>A0AAQ4E154_AMBAM</name>
<dbReference type="PANTHER" id="PTHR11905:SF159">
    <property type="entry name" value="ADAM METALLOPROTEASE"/>
    <property type="match status" value="1"/>
</dbReference>
<evidence type="ECO:0000256" key="5">
    <source>
        <dbReference type="PROSITE-ProRule" id="PRU00276"/>
    </source>
</evidence>
<evidence type="ECO:0000256" key="1">
    <source>
        <dbReference type="ARBA" id="ARBA00022670"/>
    </source>
</evidence>
<evidence type="ECO:0000313" key="8">
    <source>
        <dbReference type="Proteomes" id="UP001321473"/>
    </source>
</evidence>
<dbReference type="EMBL" id="JARKHS020023949">
    <property type="protein sequence ID" value="KAK8768444.1"/>
    <property type="molecule type" value="Genomic_DNA"/>
</dbReference>
<feature type="active site" evidence="5">
    <location>
        <position position="277"/>
    </location>
</feature>
<keyword evidence="5" id="KW-0479">Metal-binding</keyword>
<reference evidence="7 8" key="1">
    <citation type="journal article" date="2023" name="Arcadia Sci">
        <title>De novo assembly of a long-read Amblyomma americanum tick genome.</title>
        <authorList>
            <person name="Chou S."/>
            <person name="Poskanzer K.E."/>
            <person name="Rollins M."/>
            <person name="Thuy-Boun P.S."/>
        </authorList>
    </citation>
    <scope>NUCLEOTIDE SEQUENCE [LARGE SCALE GENOMIC DNA]</scope>
    <source>
        <strain evidence="7">F_SG_1</strain>
        <tissue evidence="7">Salivary glands</tissue>
    </source>
</reference>
<comment type="caution">
    <text evidence="7">The sequence shown here is derived from an EMBL/GenBank/DDBJ whole genome shotgun (WGS) entry which is preliminary data.</text>
</comment>
<dbReference type="Proteomes" id="UP001321473">
    <property type="component" value="Unassembled WGS sequence"/>
</dbReference>
<evidence type="ECO:0000256" key="4">
    <source>
        <dbReference type="ARBA" id="ARBA00023049"/>
    </source>
</evidence>
<dbReference type="PANTHER" id="PTHR11905">
    <property type="entry name" value="ADAM A DISINTEGRIN AND METALLOPROTEASE DOMAIN"/>
    <property type="match status" value="1"/>
</dbReference>
<organism evidence="7 8">
    <name type="scientific">Amblyomma americanum</name>
    <name type="common">Lone star tick</name>
    <dbReference type="NCBI Taxonomy" id="6943"/>
    <lineage>
        <taxon>Eukaryota</taxon>
        <taxon>Metazoa</taxon>
        <taxon>Ecdysozoa</taxon>
        <taxon>Arthropoda</taxon>
        <taxon>Chelicerata</taxon>
        <taxon>Arachnida</taxon>
        <taxon>Acari</taxon>
        <taxon>Parasitiformes</taxon>
        <taxon>Ixodida</taxon>
        <taxon>Ixodoidea</taxon>
        <taxon>Ixodidae</taxon>
        <taxon>Amblyomminae</taxon>
        <taxon>Amblyomma</taxon>
    </lineage>
</organism>
<dbReference type="GO" id="GO:0004222">
    <property type="term" value="F:metalloendopeptidase activity"/>
    <property type="evidence" value="ECO:0007669"/>
    <property type="project" value="InterPro"/>
</dbReference>
<dbReference type="PROSITE" id="PS50215">
    <property type="entry name" value="ADAM_MEPRO"/>
    <property type="match status" value="1"/>
</dbReference>
<accession>A0AAQ4E154</accession>
<dbReference type="GO" id="GO:0046872">
    <property type="term" value="F:metal ion binding"/>
    <property type="evidence" value="ECO:0007669"/>
    <property type="project" value="UniProtKB-KW"/>
</dbReference>
<keyword evidence="4" id="KW-0482">Metalloprotease</keyword>
<dbReference type="InterPro" id="IPR024079">
    <property type="entry name" value="MetalloPept_cat_dom_sf"/>
</dbReference>
<feature type="binding site" evidence="5">
    <location>
        <position position="286"/>
    </location>
    <ligand>
        <name>Zn(2+)</name>
        <dbReference type="ChEBI" id="CHEBI:29105"/>
        <note>catalytic</note>
    </ligand>
</feature>
<protein>
    <recommendedName>
        <fullName evidence="6">Peptidase M12B domain-containing protein</fullName>
    </recommendedName>
</protein>
<sequence>MEIDDQLTLNLEKASIAAPQLRVLKGGEESMTVLYDGNEINDKLYQDGKQFATVAVEENGTIAQLKGLVGPSHRIEPLPAMERSDSGLIPHMIYEIEQMEMNDKALSFVENEKYPVFSARNGGRVPDEVVVEVFFVLDHPHYRHFKNIKDALMYICIMMNSANLRYIDVHNPRVKLMVTGAEQPSGEEYVRGTSELLADSDTLKQLKIYAGEKKSQFGNPDIVFLLSGRDVITESKGKWDKNGLGVGYVSGVCSEYFVALGEDKPGLYTGMITLTHELAHVLGAVHDGEGPYSQVSGHPGAKACPWDDGFVMSYVNKDARHQIFSPCSVRQIEYVLGRKGQQCWDVASGGYNMSTQYPGNKDIIDAICKTVYPDKQVESEM</sequence>
<dbReference type="GO" id="GO:0006509">
    <property type="term" value="P:membrane protein ectodomain proteolysis"/>
    <property type="evidence" value="ECO:0007669"/>
    <property type="project" value="TreeGrafter"/>
</dbReference>
<feature type="domain" description="Peptidase M12B" evidence="6">
    <location>
        <begin position="129"/>
        <end position="343"/>
    </location>
</feature>
<comment type="caution">
    <text evidence="5">Lacks conserved residue(s) required for the propagation of feature annotation.</text>
</comment>
<dbReference type="Pfam" id="PF13688">
    <property type="entry name" value="Reprolysin_5"/>
    <property type="match status" value="1"/>
</dbReference>